<dbReference type="GO" id="GO:0000245">
    <property type="term" value="P:spliceosomal complex assembly"/>
    <property type="evidence" value="ECO:0007669"/>
    <property type="project" value="TreeGrafter"/>
</dbReference>
<dbReference type="PANTHER" id="PTHR47634:SF9">
    <property type="entry name" value="PROTEIN KINASE DOMAIN-CONTAINING PROTEIN-RELATED"/>
    <property type="match status" value="1"/>
</dbReference>
<dbReference type="PANTHER" id="PTHR47634">
    <property type="entry name" value="PROTEIN KINASE DOMAIN-CONTAINING PROTEIN-RELATED"/>
    <property type="match status" value="1"/>
</dbReference>
<comment type="catalytic activity">
    <reaction evidence="8">
        <text>L-seryl-[protein] + ATP = O-phospho-L-seryl-[protein] + ADP + H(+)</text>
        <dbReference type="Rhea" id="RHEA:17989"/>
        <dbReference type="Rhea" id="RHEA-COMP:9863"/>
        <dbReference type="Rhea" id="RHEA-COMP:11604"/>
        <dbReference type="ChEBI" id="CHEBI:15378"/>
        <dbReference type="ChEBI" id="CHEBI:29999"/>
        <dbReference type="ChEBI" id="CHEBI:30616"/>
        <dbReference type="ChEBI" id="CHEBI:83421"/>
        <dbReference type="ChEBI" id="CHEBI:456216"/>
        <dbReference type="EC" id="2.7.11.1"/>
    </reaction>
</comment>
<dbReference type="GO" id="GO:0005524">
    <property type="term" value="F:ATP binding"/>
    <property type="evidence" value="ECO:0007669"/>
    <property type="project" value="UniProtKB-KW"/>
</dbReference>
<proteinExistence type="predicted"/>
<keyword evidence="11" id="KW-1185">Reference proteome</keyword>
<evidence type="ECO:0000256" key="4">
    <source>
        <dbReference type="ARBA" id="ARBA00022741"/>
    </source>
</evidence>
<dbReference type="PROSITE" id="PS00108">
    <property type="entry name" value="PROTEIN_KINASE_ST"/>
    <property type="match status" value="1"/>
</dbReference>
<protein>
    <recommendedName>
        <fullName evidence="1">non-specific serine/threonine protein kinase</fullName>
        <ecNumber evidence="1">2.7.11.1</ecNumber>
    </recommendedName>
</protein>
<accession>A0A2S6BQK5</accession>
<dbReference type="EC" id="2.7.11.1" evidence="1"/>
<evidence type="ECO:0000313" key="10">
    <source>
        <dbReference type="EMBL" id="PPJ49763.1"/>
    </source>
</evidence>
<dbReference type="AlphaFoldDB" id="A0A2S6BQK5"/>
<dbReference type="PROSITE" id="PS50011">
    <property type="entry name" value="PROTEIN_KINASE_DOM"/>
    <property type="match status" value="1"/>
</dbReference>
<evidence type="ECO:0000256" key="2">
    <source>
        <dbReference type="ARBA" id="ARBA00022527"/>
    </source>
</evidence>
<dbReference type="GO" id="GO:0004674">
    <property type="term" value="F:protein serine/threonine kinase activity"/>
    <property type="evidence" value="ECO:0007669"/>
    <property type="project" value="UniProtKB-KW"/>
</dbReference>
<keyword evidence="6" id="KW-0067">ATP-binding</keyword>
<dbReference type="InterPro" id="IPR011009">
    <property type="entry name" value="Kinase-like_dom_sf"/>
</dbReference>
<keyword evidence="3" id="KW-0808">Transferase</keyword>
<dbReference type="STRING" id="357750.A0A2S6BQK5"/>
<keyword evidence="4" id="KW-0547">Nucleotide-binding</keyword>
<evidence type="ECO:0000259" key="9">
    <source>
        <dbReference type="PROSITE" id="PS50011"/>
    </source>
</evidence>
<dbReference type="Proteomes" id="UP000237631">
    <property type="component" value="Unassembled WGS sequence"/>
</dbReference>
<evidence type="ECO:0000256" key="5">
    <source>
        <dbReference type="ARBA" id="ARBA00022777"/>
    </source>
</evidence>
<evidence type="ECO:0000256" key="6">
    <source>
        <dbReference type="ARBA" id="ARBA00022840"/>
    </source>
</evidence>
<keyword evidence="5" id="KW-0418">Kinase</keyword>
<dbReference type="GO" id="GO:0050684">
    <property type="term" value="P:regulation of mRNA processing"/>
    <property type="evidence" value="ECO:0007669"/>
    <property type="project" value="TreeGrafter"/>
</dbReference>
<organism evidence="10 11">
    <name type="scientific">Cercospora berteroae</name>
    <dbReference type="NCBI Taxonomy" id="357750"/>
    <lineage>
        <taxon>Eukaryota</taxon>
        <taxon>Fungi</taxon>
        <taxon>Dikarya</taxon>
        <taxon>Ascomycota</taxon>
        <taxon>Pezizomycotina</taxon>
        <taxon>Dothideomycetes</taxon>
        <taxon>Dothideomycetidae</taxon>
        <taxon>Mycosphaerellales</taxon>
        <taxon>Mycosphaerellaceae</taxon>
        <taxon>Cercospora</taxon>
    </lineage>
</organism>
<feature type="domain" description="Protein kinase" evidence="9">
    <location>
        <begin position="65"/>
        <end position="402"/>
    </location>
</feature>
<evidence type="ECO:0000313" key="11">
    <source>
        <dbReference type="Proteomes" id="UP000237631"/>
    </source>
</evidence>
<dbReference type="SMART" id="SM00220">
    <property type="entry name" value="S_TKc"/>
    <property type="match status" value="1"/>
</dbReference>
<dbReference type="OrthoDB" id="5979581at2759"/>
<dbReference type="InterPro" id="IPR008271">
    <property type="entry name" value="Ser/Thr_kinase_AS"/>
</dbReference>
<dbReference type="InterPro" id="IPR051334">
    <property type="entry name" value="SRPK"/>
</dbReference>
<keyword evidence="2" id="KW-0723">Serine/threonine-protein kinase</keyword>
<dbReference type="InterPro" id="IPR000719">
    <property type="entry name" value="Prot_kinase_dom"/>
</dbReference>
<gene>
    <name evidence="10" type="ORF">CBER1_02853</name>
</gene>
<name>A0A2S6BQK5_9PEZI</name>
<dbReference type="Pfam" id="PF00069">
    <property type="entry name" value="Pkinase"/>
    <property type="match status" value="1"/>
</dbReference>
<comment type="caution">
    <text evidence="10">The sequence shown here is derived from an EMBL/GenBank/DDBJ whole genome shotgun (WGS) entry which is preliminary data.</text>
</comment>
<dbReference type="Gene3D" id="1.10.510.10">
    <property type="entry name" value="Transferase(Phosphotransferase) domain 1"/>
    <property type="match status" value="1"/>
</dbReference>
<dbReference type="SUPFAM" id="SSF56112">
    <property type="entry name" value="Protein kinase-like (PK-like)"/>
    <property type="match status" value="1"/>
</dbReference>
<evidence type="ECO:0000256" key="1">
    <source>
        <dbReference type="ARBA" id="ARBA00012513"/>
    </source>
</evidence>
<evidence type="ECO:0000256" key="8">
    <source>
        <dbReference type="ARBA" id="ARBA00048679"/>
    </source>
</evidence>
<reference evidence="11" key="1">
    <citation type="journal article" date="2017" name="bioRxiv">
        <title>Conservation of a gene cluster reveals novel cercosporin biosynthetic mechanisms and extends production to the genus Colletotrichum.</title>
        <authorList>
            <person name="de Jonge R."/>
            <person name="Ebert M.K."/>
            <person name="Huitt-Roehl C.R."/>
            <person name="Pal P."/>
            <person name="Suttle J.C."/>
            <person name="Spanner R.E."/>
            <person name="Neubauer J.D."/>
            <person name="Jurick W.M.II."/>
            <person name="Stott K.A."/>
            <person name="Secor G.A."/>
            <person name="Thomma B.P.H.J."/>
            <person name="Van de Peer Y."/>
            <person name="Townsend C.A."/>
            <person name="Bolton M.D."/>
        </authorList>
    </citation>
    <scope>NUCLEOTIDE SEQUENCE [LARGE SCALE GENOMIC DNA]</scope>
    <source>
        <strain evidence="11">CBS538.71</strain>
    </source>
</reference>
<sequence length="407" mass="47061">MALQKCLQRFKVWPLSALYRRPWPPSTAKAPTLDATQPIEEEQSPYYYPDRFHPTRLYDVLNNQYQIVAKLGHGSGSTVWLARDLSRYRWTAEKFVTVKIASSRQTTHDDGVKDELAILQRISGANPKHHGWDFVRKLIDSFTVHGPKAEHTCIVFEALREPLWLYRRRFVRNVIPPDILKILLQMVLEGLDYIHSECHVIHTDLKTDNIMIRFEDPAIPQEVAQDEYNEPLAQKHLNDGRVIYLSRSDFGPLRKPTGVIRITDFDRAVLGTEAQSGCIQADVYRAPESILDAGYSYPADIWNLGVMLWDLLEGEWLFQVAEKGSHGYDDRLHIAHITALLGPKPGQFKHQDLIPEKFSFEDSITCMRGEEKRMFINFVKRMIKWLPEERSTAKQLLEDPWLQAKAS</sequence>
<evidence type="ECO:0000256" key="7">
    <source>
        <dbReference type="ARBA" id="ARBA00047899"/>
    </source>
</evidence>
<dbReference type="EMBL" id="PNEN01001799">
    <property type="protein sequence ID" value="PPJ49763.1"/>
    <property type="molecule type" value="Genomic_DNA"/>
</dbReference>
<dbReference type="Gene3D" id="3.30.200.20">
    <property type="entry name" value="Phosphorylase Kinase, domain 1"/>
    <property type="match status" value="1"/>
</dbReference>
<evidence type="ECO:0000256" key="3">
    <source>
        <dbReference type="ARBA" id="ARBA00022679"/>
    </source>
</evidence>
<comment type="catalytic activity">
    <reaction evidence="7">
        <text>L-threonyl-[protein] + ATP = O-phospho-L-threonyl-[protein] + ADP + H(+)</text>
        <dbReference type="Rhea" id="RHEA:46608"/>
        <dbReference type="Rhea" id="RHEA-COMP:11060"/>
        <dbReference type="Rhea" id="RHEA-COMP:11605"/>
        <dbReference type="ChEBI" id="CHEBI:15378"/>
        <dbReference type="ChEBI" id="CHEBI:30013"/>
        <dbReference type="ChEBI" id="CHEBI:30616"/>
        <dbReference type="ChEBI" id="CHEBI:61977"/>
        <dbReference type="ChEBI" id="CHEBI:456216"/>
        <dbReference type="EC" id="2.7.11.1"/>
    </reaction>
</comment>